<comment type="caution">
    <text evidence="1">The sequence shown here is derived from an EMBL/GenBank/DDBJ whole genome shotgun (WGS) entry which is preliminary data.</text>
</comment>
<gene>
    <name evidence="1" type="ORF">ACFPCY_31330</name>
</gene>
<evidence type="ECO:0008006" key="3">
    <source>
        <dbReference type="Google" id="ProtNLM"/>
    </source>
</evidence>
<dbReference type="RefSeq" id="WP_378261143.1">
    <property type="nucleotide sequence ID" value="NZ_JBHSIT010000010.1"/>
</dbReference>
<accession>A0ABV9U8C8</accession>
<dbReference type="Proteomes" id="UP001595872">
    <property type="component" value="Unassembled WGS sequence"/>
</dbReference>
<dbReference type="EMBL" id="JBHSIT010000010">
    <property type="protein sequence ID" value="MFC4911835.1"/>
    <property type="molecule type" value="Genomic_DNA"/>
</dbReference>
<evidence type="ECO:0000313" key="1">
    <source>
        <dbReference type="EMBL" id="MFC4911835.1"/>
    </source>
</evidence>
<reference evidence="2" key="1">
    <citation type="journal article" date="2019" name="Int. J. Syst. Evol. Microbiol.">
        <title>The Global Catalogue of Microorganisms (GCM) 10K type strain sequencing project: providing services to taxonomists for standard genome sequencing and annotation.</title>
        <authorList>
            <consortium name="The Broad Institute Genomics Platform"/>
            <consortium name="The Broad Institute Genome Sequencing Center for Infectious Disease"/>
            <person name="Wu L."/>
            <person name="Ma J."/>
        </authorList>
    </citation>
    <scope>NUCLEOTIDE SEQUENCE [LARGE SCALE GENOMIC DNA]</scope>
    <source>
        <strain evidence="2">KLKA75</strain>
    </source>
</reference>
<name>A0ABV9U8C8_9ACTN</name>
<sequence>MSRLRPYLTATDGDVESAVRLYSWNIEISSAFYGPLHCLEIGLRNSLHDRLREHHGRDDWWHAAPLRPESRRKVEDAQRKARRARAGRRPVLADDVVAELTFGFWVSLLSTTADRHFWVPTLHQAFPAYRGSRRDLHHPLFTMLLFRNRVMHYEPVHDRPLANRHATTYRLLGHIDQGLVDLARSLDRVPEVLARRPGPGRAN</sequence>
<protein>
    <recommendedName>
        <fullName evidence="3">Abi-like protein</fullName>
    </recommendedName>
</protein>
<organism evidence="1 2">
    <name type="scientific">Actinomadura gamaensis</name>
    <dbReference type="NCBI Taxonomy" id="1763541"/>
    <lineage>
        <taxon>Bacteria</taxon>
        <taxon>Bacillati</taxon>
        <taxon>Actinomycetota</taxon>
        <taxon>Actinomycetes</taxon>
        <taxon>Streptosporangiales</taxon>
        <taxon>Thermomonosporaceae</taxon>
        <taxon>Actinomadura</taxon>
    </lineage>
</organism>
<keyword evidence="2" id="KW-1185">Reference proteome</keyword>
<evidence type="ECO:0000313" key="2">
    <source>
        <dbReference type="Proteomes" id="UP001595872"/>
    </source>
</evidence>
<proteinExistence type="predicted"/>